<sequence length="138" mass="15997">MIVVYTYHLIRQVLWKPDLARRMTTWSVKPFEFSLKYEPRDGPVLEVDPWCTLYVNGSSNSKGGEASIIPEGPRHMVLEHSLKFDIKTFNNQVKYETLLVDLVLALEVRACKVLYDNDFQLIVKPIKGTYQVKKPLLL</sequence>
<dbReference type="Gene3D" id="3.30.420.10">
    <property type="entry name" value="Ribonuclease H-like superfamily/Ribonuclease H"/>
    <property type="match status" value="1"/>
</dbReference>
<evidence type="ECO:0000313" key="1">
    <source>
        <dbReference type="EMBL" id="RDY10432.1"/>
    </source>
</evidence>
<dbReference type="InterPro" id="IPR036397">
    <property type="entry name" value="RNaseH_sf"/>
</dbReference>
<dbReference type="EMBL" id="QJKJ01000845">
    <property type="protein sequence ID" value="RDY10432.1"/>
    <property type="molecule type" value="Genomic_DNA"/>
</dbReference>
<evidence type="ECO:0000313" key="2">
    <source>
        <dbReference type="Proteomes" id="UP000257109"/>
    </source>
</evidence>
<proteinExistence type="predicted"/>
<gene>
    <name evidence="1" type="ORF">CR513_05044</name>
</gene>
<reference evidence="1" key="1">
    <citation type="submission" date="2018-05" db="EMBL/GenBank/DDBJ databases">
        <title>Draft genome of Mucuna pruriens seed.</title>
        <authorList>
            <person name="Nnadi N.E."/>
            <person name="Vos R."/>
            <person name="Hasami M.H."/>
            <person name="Devisetty U.K."/>
            <person name="Aguiy J.C."/>
        </authorList>
    </citation>
    <scope>NUCLEOTIDE SEQUENCE [LARGE SCALE GENOMIC DNA]</scope>
    <source>
        <strain evidence="1">JCA_2017</strain>
    </source>
</reference>
<comment type="caution">
    <text evidence="1">The sequence shown here is derived from an EMBL/GenBank/DDBJ whole genome shotgun (WGS) entry which is preliminary data.</text>
</comment>
<dbReference type="PANTHER" id="PTHR48475:SF1">
    <property type="entry name" value="RNASE H TYPE-1 DOMAIN-CONTAINING PROTEIN"/>
    <property type="match status" value="1"/>
</dbReference>
<dbReference type="PANTHER" id="PTHR48475">
    <property type="entry name" value="RIBONUCLEASE H"/>
    <property type="match status" value="1"/>
</dbReference>
<name>A0A371I5W6_MUCPR</name>
<dbReference type="GO" id="GO:0003676">
    <property type="term" value="F:nucleic acid binding"/>
    <property type="evidence" value="ECO:0007669"/>
    <property type="project" value="InterPro"/>
</dbReference>
<organism evidence="1 2">
    <name type="scientific">Mucuna pruriens</name>
    <name type="common">Velvet bean</name>
    <name type="synonym">Dolichos pruriens</name>
    <dbReference type="NCBI Taxonomy" id="157652"/>
    <lineage>
        <taxon>Eukaryota</taxon>
        <taxon>Viridiplantae</taxon>
        <taxon>Streptophyta</taxon>
        <taxon>Embryophyta</taxon>
        <taxon>Tracheophyta</taxon>
        <taxon>Spermatophyta</taxon>
        <taxon>Magnoliopsida</taxon>
        <taxon>eudicotyledons</taxon>
        <taxon>Gunneridae</taxon>
        <taxon>Pentapetalae</taxon>
        <taxon>rosids</taxon>
        <taxon>fabids</taxon>
        <taxon>Fabales</taxon>
        <taxon>Fabaceae</taxon>
        <taxon>Papilionoideae</taxon>
        <taxon>50 kb inversion clade</taxon>
        <taxon>NPAAA clade</taxon>
        <taxon>indigoferoid/millettioid clade</taxon>
        <taxon>Phaseoleae</taxon>
        <taxon>Mucuna</taxon>
    </lineage>
</organism>
<dbReference type="Proteomes" id="UP000257109">
    <property type="component" value="Unassembled WGS sequence"/>
</dbReference>
<feature type="non-terminal residue" evidence="1">
    <location>
        <position position="1"/>
    </location>
</feature>
<keyword evidence="2" id="KW-1185">Reference proteome</keyword>
<protein>
    <submittedName>
        <fullName evidence="1">Uncharacterized protein</fullName>
    </submittedName>
</protein>
<accession>A0A371I5W6</accession>
<dbReference type="AlphaFoldDB" id="A0A371I5W6"/>